<comment type="caution">
    <text evidence="1">The sequence shown here is derived from an EMBL/GenBank/DDBJ whole genome shotgun (WGS) entry which is preliminary data.</text>
</comment>
<organism evidence="1">
    <name type="scientific">bioreactor metagenome</name>
    <dbReference type="NCBI Taxonomy" id="1076179"/>
    <lineage>
        <taxon>unclassified sequences</taxon>
        <taxon>metagenomes</taxon>
        <taxon>ecological metagenomes</taxon>
    </lineage>
</organism>
<dbReference type="AlphaFoldDB" id="A0A645IY24"/>
<name>A0A645IY24_9ZZZZ</name>
<proteinExistence type="predicted"/>
<protein>
    <submittedName>
        <fullName evidence="1">Uncharacterized protein</fullName>
    </submittedName>
</protein>
<accession>A0A645IY24</accession>
<sequence length="109" mass="12008">MNYAMILNGLVIGVLQNQDEEPFWGPDQEGNSVRAVTCGSSVKLGMVYKDGKFFENIPSDPNIQELTGIQQLMQSLSSEVIRGIIAQEERRLLAQQLADIELILLGGNT</sequence>
<dbReference type="EMBL" id="VSSQ01125965">
    <property type="protein sequence ID" value="MPN56047.1"/>
    <property type="molecule type" value="Genomic_DNA"/>
</dbReference>
<reference evidence="1" key="1">
    <citation type="submission" date="2019-08" db="EMBL/GenBank/DDBJ databases">
        <authorList>
            <person name="Kucharzyk K."/>
            <person name="Murdoch R.W."/>
            <person name="Higgins S."/>
            <person name="Loffler F."/>
        </authorList>
    </citation>
    <scope>NUCLEOTIDE SEQUENCE</scope>
</reference>
<evidence type="ECO:0000313" key="1">
    <source>
        <dbReference type="EMBL" id="MPN56047.1"/>
    </source>
</evidence>
<gene>
    <name evidence="1" type="ORF">SDC9_203733</name>
</gene>